<reference evidence="2 3" key="1">
    <citation type="submission" date="2016-10" db="EMBL/GenBank/DDBJ databases">
        <authorList>
            <person name="Cai Z."/>
        </authorList>
    </citation>
    <scope>NUCLEOTIDE SEQUENCE [LARGE SCALE GENOMIC DNA]</scope>
    <source>
        <strain evidence="2 3">CGMCC 1.10826</strain>
    </source>
</reference>
<evidence type="ECO:0000313" key="2">
    <source>
        <dbReference type="EMBL" id="SSA44773.1"/>
    </source>
</evidence>
<organism evidence="2 3">
    <name type="scientific">Georgenia satyanarayanai</name>
    <dbReference type="NCBI Taxonomy" id="860221"/>
    <lineage>
        <taxon>Bacteria</taxon>
        <taxon>Bacillati</taxon>
        <taxon>Actinomycetota</taxon>
        <taxon>Actinomycetes</taxon>
        <taxon>Micrococcales</taxon>
        <taxon>Bogoriellaceae</taxon>
        <taxon>Georgenia</taxon>
    </lineage>
</organism>
<sequence>MTLTRALPVRAAERRVTSPRHPGSSAPTRLPVPGSRRVVEAARLLALQRTAGNRAAASLVVQRLVPADRELHTTCFARSVFERMSDAELEQTITAVTRLLPVLTEDVDRETARGNQEEARREQAVRRLPDFAAHRAAVAGAGTPGSRRTVVEALVTWSREQLDVYPDLVQRFRRQQQPDVAEKVRILGQAAAGVARMEFLLGAMLHRGGSWETSGSNAGPMVDDYTGGGSAAWCTRFATSALAAIRGDSVAAASGYKVANPTEFTGIDIETDAAHGGQLVGTHRSRSSTATDNPFVELRETLEGISAGTVTDRTAQQAAEAFLRDRVRPQAGDILVTRRGSANPNSFAAGSLSHTLMVESLSGTRISLVEGNASSATDRVHGRVLDLTVVDDVEEILFISRPSLGSGVSDTEEAQIGTVEADAADRVDEADILQPIQDLNILLEELARSEGDVTEGAPGGTVAEVVGND</sequence>
<protein>
    <submittedName>
        <fullName evidence="2">Uncharacterized protein</fullName>
    </submittedName>
</protein>
<evidence type="ECO:0000256" key="1">
    <source>
        <dbReference type="SAM" id="MobiDB-lite"/>
    </source>
</evidence>
<dbReference type="RefSeq" id="WP_146237550.1">
    <property type="nucleotide sequence ID" value="NZ_QKLZ01000010.1"/>
</dbReference>
<gene>
    <name evidence="2" type="ORF">SAMN05216184_11064</name>
</gene>
<dbReference type="Proteomes" id="UP000250222">
    <property type="component" value="Unassembled WGS sequence"/>
</dbReference>
<evidence type="ECO:0000313" key="3">
    <source>
        <dbReference type="Proteomes" id="UP000250222"/>
    </source>
</evidence>
<proteinExistence type="predicted"/>
<accession>A0A2Y9C791</accession>
<dbReference type="AlphaFoldDB" id="A0A2Y9C791"/>
<dbReference type="EMBL" id="UETB01000010">
    <property type="protein sequence ID" value="SSA44773.1"/>
    <property type="molecule type" value="Genomic_DNA"/>
</dbReference>
<name>A0A2Y9C791_9MICO</name>
<keyword evidence="3" id="KW-1185">Reference proteome</keyword>
<feature type="region of interest" description="Disordered" evidence="1">
    <location>
        <begin position="1"/>
        <end position="32"/>
    </location>
</feature>